<evidence type="ECO:0000313" key="2">
    <source>
        <dbReference type="Proteomes" id="UP000241639"/>
    </source>
</evidence>
<keyword evidence="2" id="KW-1185">Reference proteome</keyword>
<reference evidence="1 2" key="1">
    <citation type="submission" date="2018-04" db="EMBL/GenBank/DDBJ databases">
        <title>Genomic Encyclopedia of Archaeal and Bacterial Type Strains, Phase II (KMG-II): from individual species to whole genera.</title>
        <authorList>
            <person name="Goeker M."/>
        </authorList>
    </citation>
    <scope>NUCLEOTIDE SEQUENCE [LARGE SCALE GENOMIC DNA]</scope>
    <source>
        <strain evidence="1 2">DSM 45169</strain>
    </source>
</reference>
<evidence type="ECO:0008006" key="3">
    <source>
        <dbReference type="Google" id="ProtNLM"/>
    </source>
</evidence>
<proteinExistence type="predicted"/>
<accession>A0A2T4ZDL6</accession>
<dbReference type="RefSeq" id="WP_107727404.1">
    <property type="nucleotide sequence ID" value="NZ_PZZP01000001.1"/>
</dbReference>
<sequence>MAGEGPSVKQLTEMINSMMGQRVLTEQQLNQILAGAKRANERGGMGAVLDYLMKVTQADVEKGELQDFAQDIKRNPQLGMDFLQGKRRIPRGRRKK</sequence>
<name>A0A2T4ZDL6_9BACL</name>
<evidence type="ECO:0000313" key="1">
    <source>
        <dbReference type="EMBL" id="PTM59975.1"/>
    </source>
</evidence>
<dbReference type="EMBL" id="PZZP01000001">
    <property type="protein sequence ID" value="PTM59975.1"/>
    <property type="molecule type" value="Genomic_DNA"/>
</dbReference>
<dbReference type="OrthoDB" id="2989065at2"/>
<gene>
    <name evidence="1" type="ORF">C8J48_2614</name>
</gene>
<dbReference type="Proteomes" id="UP000241639">
    <property type="component" value="Unassembled WGS sequence"/>
</dbReference>
<protein>
    <recommendedName>
        <fullName evidence="3">Stage VI sporulation protein F</fullName>
    </recommendedName>
</protein>
<comment type="caution">
    <text evidence="1">The sequence shown here is derived from an EMBL/GenBank/DDBJ whole genome shotgun (WGS) entry which is preliminary data.</text>
</comment>
<dbReference type="AlphaFoldDB" id="A0A2T4ZDL6"/>
<organism evidence="1 2">
    <name type="scientific">Desmospora activa DSM 45169</name>
    <dbReference type="NCBI Taxonomy" id="1121389"/>
    <lineage>
        <taxon>Bacteria</taxon>
        <taxon>Bacillati</taxon>
        <taxon>Bacillota</taxon>
        <taxon>Bacilli</taxon>
        <taxon>Bacillales</taxon>
        <taxon>Thermoactinomycetaceae</taxon>
        <taxon>Desmospora</taxon>
    </lineage>
</organism>